<dbReference type="Proteomes" id="UP001152888">
    <property type="component" value="Unassembled WGS sequence"/>
</dbReference>
<protein>
    <submittedName>
        <fullName evidence="2">Uncharacterized protein</fullName>
    </submittedName>
</protein>
<name>A0A9P0KLJ3_ACAOB</name>
<comment type="caution">
    <text evidence="2">The sequence shown here is derived from an EMBL/GenBank/DDBJ whole genome shotgun (WGS) entry which is preliminary data.</text>
</comment>
<sequence length="263" mass="28991">MGSEVLLIFLGVIFVSQANKIPEKLCSLEEEVAISRDISLASSGEIDDLPPDVKFSIAKLVRELLDRLKGILEKLLDFASKQFQAALAKADGVIRRIEELAKSKIQGLADALEIQVQKFIDQAEQRGMNISECVTPKVEIFENSIAQLLQALNAEITTALQEEAARMEASLSKIRQTIDKIEINPCEGSLLDEFTCWTSQLTKVSNALLHIPTQVSRQITNTLVDMGNLSLKVVASAHQTVKEAEKLGQFTVDDIQKCILSVK</sequence>
<evidence type="ECO:0000313" key="2">
    <source>
        <dbReference type="EMBL" id="CAH1975200.1"/>
    </source>
</evidence>
<keyword evidence="1" id="KW-0732">Signal</keyword>
<dbReference type="Gene3D" id="1.20.120.20">
    <property type="entry name" value="Apolipoprotein"/>
    <property type="match status" value="1"/>
</dbReference>
<accession>A0A9P0KLJ3</accession>
<organism evidence="2 3">
    <name type="scientific">Acanthoscelides obtectus</name>
    <name type="common">Bean weevil</name>
    <name type="synonym">Bruchus obtectus</name>
    <dbReference type="NCBI Taxonomy" id="200917"/>
    <lineage>
        <taxon>Eukaryota</taxon>
        <taxon>Metazoa</taxon>
        <taxon>Ecdysozoa</taxon>
        <taxon>Arthropoda</taxon>
        <taxon>Hexapoda</taxon>
        <taxon>Insecta</taxon>
        <taxon>Pterygota</taxon>
        <taxon>Neoptera</taxon>
        <taxon>Endopterygota</taxon>
        <taxon>Coleoptera</taxon>
        <taxon>Polyphaga</taxon>
        <taxon>Cucujiformia</taxon>
        <taxon>Chrysomeloidea</taxon>
        <taxon>Chrysomelidae</taxon>
        <taxon>Bruchinae</taxon>
        <taxon>Bruchini</taxon>
        <taxon>Acanthoscelides</taxon>
    </lineage>
</organism>
<reference evidence="2" key="1">
    <citation type="submission" date="2022-03" db="EMBL/GenBank/DDBJ databases">
        <authorList>
            <person name="Sayadi A."/>
        </authorList>
    </citation>
    <scope>NUCLEOTIDE SEQUENCE</scope>
</reference>
<gene>
    <name evidence="2" type="ORF">ACAOBT_LOCUS11495</name>
</gene>
<feature type="signal peptide" evidence="1">
    <location>
        <begin position="1"/>
        <end position="18"/>
    </location>
</feature>
<dbReference type="OrthoDB" id="6737816at2759"/>
<evidence type="ECO:0000256" key="1">
    <source>
        <dbReference type="SAM" id="SignalP"/>
    </source>
</evidence>
<evidence type="ECO:0000313" key="3">
    <source>
        <dbReference type="Proteomes" id="UP001152888"/>
    </source>
</evidence>
<keyword evidence="3" id="KW-1185">Reference proteome</keyword>
<dbReference type="EMBL" id="CAKOFQ010006833">
    <property type="protein sequence ID" value="CAH1975200.1"/>
    <property type="molecule type" value="Genomic_DNA"/>
</dbReference>
<proteinExistence type="predicted"/>
<dbReference type="AlphaFoldDB" id="A0A9P0KLJ3"/>
<feature type="chain" id="PRO_5040376661" evidence="1">
    <location>
        <begin position="19"/>
        <end position="263"/>
    </location>
</feature>